<evidence type="ECO:0000256" key="2">
    <source>
        <dbReference type="ARBA" id="ARBA00009840"/>
    </source>
</evidence>
<dbReference type="Pfam" id="PF02646">
    <property type="entry name" value="RmuC"/>
    <property type="match status" value="1"/>
</dbReference>
<evidence type="ECO:0000256" key="5">
    <source>
        <dbReference type="SAM" id="Phobius"/>
    </source>
</evidence>
<proteinExistence type="inferred from homology"/>
<comment type="similarity">
    <text evidence="2">Belongs to the RmuC family.</text>
</comment>
<organism evidence="6 7">
    <name type="scientific">Campylobacter magnus</name>
    <dbReference type="NCBI Taxonomy" id="3026462"/>
    <lineage>
        <taxon>Bacteria</taxon>
        <taxon>Pseudomonadati</taxon>
        <taxon>Campylobacterota</taxon>
        <taxon>Epsilonproteobacteria</taxon>
        <taxon>Campylobacterales</taxon>
        <taxon>Campylobacteraceae</taxon>
        <taxon>Campylobacter</taxon>
    </lineage>
</organism>
<dbReference type="RefSeq" id="WP_302243347.1">
    <property type="nucleotide sequence ID" value="NZ_JAULJQ010000001.1"/>
</dbReference>
<dbReference type="Proteomes" id="UP001171111">
    <property type="component" value="Unassembled WGS sequence"/>
</dbReference>
<dbReference type="InterPro" id="IPR003798">
    <property type="entry name" value="DNA_recombination_RmuC"/>
</dbReference>
<dbReference type="PANTHER" id="PTHR30563:SF0">
    <property type="entry name" value="DNA RECOMBINATION PROTEIN RMUC"/>
    <property type="match status" value="1"/>
</dbReference>
<feature type="transmembrane region" description="Helical" evidence="5">
    <location>
        <begin position="6"/>
        <end position="29"/>
    </location>
</feature>
<evidence type="ECO:0000256" key="4">
    <source>
        <dbReference type="ARBA" id="ARBA00023172"/>
    </source>
</evidence>
<gene>
    <name evidence="6" type="ORF">Q2362_00705</name>
</gene>
<dbReference type="PANTHER" id="PTHR30563">
    <property type="entry name" value="DNA RECOMBINATION PROTEIN RMUC"/>
    <property type="match status" value="1"/>
</dbReference>
<sequence length="442" mass="50129">MDNIFWIIVGIAFVATSAFGAILLSFLALSSKEKKLRKEKEFFEHQNIALKVELEHERSVSANAEERHKKELSELNERLEKHFKSTVEIAKAELLNINNEKIAKSSNELVSKALEGQIKPLRDEIAKYMSENLKLTTSFRENFEGLRAMSSELGKQANELATALKGNKKIAGNWGESQLDLVLENSGLVLNQNYQKQVLFDDSEGNRRYLDAVVDFGNGKKVVIDAKCSLVHYLEFANASDDESAKSAQKELVKDLRSHIDNLSSKDYQKYNQAYEYVFMFIPNENMLYAGLGGDEKLYQYAYEKGIFLTTPLTLLMALRTVYMCWQNLKIDANTKKIFEAAGGIYDKLFTFINKFETIGRDIAGISKHFDEAKSVLNEGKGNLSKRVNDLKFLGAKTTKELDITKFDDEDEIVLGDNVERAELLAQNSKENSKENNEQNNT</sequence>
<name>A0ABT8T5C5_9BACT</name>
<evidence type="ECO:0000256" key="1">
    <source>
        <dbReference type="ARBA" id="ARBA00003416"/>
    </source>
</evidence>
<keyword evidence="4" id="KW-0233">DNA recombination</keyword>
<keyword evidence="5" id="KW-0472">Membrane</keyword>
<keyword evidence="7" id="KW-1185">Reference proteome</keyword>
<evidence type="ECO:0000313" key="6">
    <source>
        <dbReference type="EMBL" id="MDO2408618.1"/>
    </source>
</evidence>
<protein>
    <submittedName>
        <fullName evidence="6">DNA recombination protein RmuC</fullName>
    </submittedName>
</protein>
<keyword evidence="5" id="KW-1133">Transmembrane helix</keyword>
<keyword evidence="5" id="KW-0812">Transmembrane</keyword>
<reference evidence="6 7" key="1">
    <citation type="submission" date="2023-06" db="EMBL/GenBank/DDBJ databases">
        <title>Campylobacter magnum sp. nov., isolated from cecal contents of domestic pigs (Sus scrofa domesticus).</title>
        <authorList>
            <person name="Papic B."/>
            <person name="Gruntar I."/>
        </authorList>
    </citation>
    <scope>NUCLEOTIDE SEQUENCE [LARGE SCALE GENOMIC DNA]</scope>
    <source>
        <strain evidence="7">34484-21</strain>
    </source>
</reference>
<keyword evidence="3" id="KW-0175">Coiled coil</keyword>
<evidence type="ECO:0000313" key="7">
    <source>
        <dbReference type="Proteomes" id="UP001171111"/>
    </source>
</evidence>
<comment type="caution">
    <text evidence="6">The sequence shown here is derived from an EMBL/GenBank/DDBJ whole genome shotgun (WGS) entry which is preliminary data.</text>
</comment>
<dbReference type="EMBL" id="JAULJQ010000001">
    <property type="protein sequence ID" value="MDO2408618.1"/>
    <property type="molecule type" value="Genomic_DNA"/>
</dbReference>
<accession>A0ABT8T5C5</accession>
<comment type="function">
    <text evidence="1">Involved in DNA recombination.</text>
</comment>
<evidence type="ECO:0000256" key="3">
    <source>
        <dbReference type="ARBA" id="ARBA00023054"/>
    </source>
</evidence>